<comment type="caution">
    <text evidence="9">The sequence shown here is derived from an EMBL/GenBank/DDBJ whole genome shotgun (WGS) entry which is preliminary data.</text>
</comment>
<dbReference type="InterPro" id="IPR028889">
    <property type="entry name" value="USP"/>
</dbReference>
<keyword evidence="5" id="KW-0833">Ubl conjugation pathway</keyword>
<dbReference type="SUPFAM" id="SSF54001">
    <property type="entry name" value="Cysteine proteinases"/>
    <property type="match status" value="1"/>
</dbReference>
<dbReference type="OrthoDB" id="289038at2759"/>
<dbReference type="Pfam" id="PF02148">
    <property type="entry name" value="zf-UBP"/>
    <property type="match status" value="1"/>
</dbReference>
<dbReference type="PROSITE" id="PS50271">
    <property type="entry name" value="ZF_UBP"/>
    <property type="match status" value="1"/>
</dbReference>
<dbReference type="InterPro" id="IPR013083">
    <property type="entry name" value="Znf_RING/FYVE/PHD"/>
</dbReference>
<keyword evidence="5" id="KW-0788">Thiol protease</keyword>
<dbReference type="AlphaFoldDB" id="A0A8H7VH37"/>
<dbReference type="InterPro" id="IPR050164">
    <property type="entry name" value="Peptidase_C19"/>
</dbReference>
<dbReference type="EC" id="3.4.19.12" evidence="5"/>
<evidence type="ECO:0000256" key="3">
    <source>
        <dbReference type="ARBA" id="ARBA00022833"/>
    </source>
</evidence>
<dbReference type="PROSITE" id="PS00973">
    <property type="entry name" value="USP_2"/>
    <property type="match status" value="1"/>
</dbReference>
<keyword evidence="2 4" id="KW-0863">Zinc-finger</keyword>
<keyword evidence="3" id="KW-0862">Zinc</keyword>
<dbReference type="Gene3D" id="3.90.70.10">
    <property type="entry name" value="Cysteine proteinases"/>
    <property type="match status" value="1"/>
</dbReference>
<sequence length="616" mass="70606">MSSLSPHQQFLGLTDSPVSSLSSPSSPSFPDTFPSSTHRNPQTTAYDILHNPNNQLEFSGEKHKEQHSSLVTSGCKHLAQFKKQRRRVLDDEVVIDDDDRWDLFNSYRSLVRYSLAWHKSRKQLQNINTSDRKRKQYKELSLPQCSKCLDPLSRLHVCLHCVHMGCWRKGHIQDHMREKHHVFAMDFNHRTLYCNECGDYVYDNELTDVIVRQETIQSESRRRKRVRTANTSWEPTSQEISTIIKNSTIPSCQGLRGLCNMGNTCFMNVILQSFIHNPLLKAYFLSDQHNPTRCNNKFCLCCEMDNLFAQVYSGKKEPYGPCTFLHSMWMSLKELAGYAQQDAHEFFISALNNLHAGCEGNSLSTNCTCIVHRTFAGLLQSNVTCLKCGNVTSTKDPMLDISLSLRTVEKKKKISSNNKVATTAGGNTNSQQHTNSSNNPASFIRRLKQGNTLMDCLDRYTHPEKLGPNEYSCSKCGNTFQEATKQLSVKRLPPVLSFQLKRFEHGISASKIEAKIKFPVDLDMTPYTTHGKQQQKSKNPGMTTENPNLYTLFAVINHQGKIDTGHYTMFSKHRGEWFRFEDHNVTTTFQKDVLDSKAYMCFYIKKSLEYDDELFE</sequence>
<dbReference type="InterPro" id="IPR001607">
    <property type="entry name" value="Znf_UBP"/>
</dbReference>
<protein>
    <recommendedName>
        <fullName evidence="5">Ubiquitin carboxyl-terminal hydrolase</fullName>
        <ecNumber evidence="5">3.4.19.12</ecNumber>
    </recommendedName>
</protein>
<feature type="compositionally biased region" description="Polar residues" evidence="6">
    <location>
        <begin position="415"/>
        <end position="426"/>
    </location>
</feature>
<name>A0A8H7VH37_9FUNG</name>
<evidence type="ECO:0000313" key="9">
    <source>
        <dbReference type="EMBL" id="KAG2218647.1"/>
    </source>
</evidence>
<feature type="region of interest" description="Disordered" evidence="6">
    <location>
        <begin position="415"/>
        <end position="441"/>
    </location>
</feature>
<dbReference type="PROSITE" id="PS00972">
    <property type="entry name" value="USP_1"/>
    <property type="match status" value="1"/>
</dbReference>
<evidence type="ECO:0000256" key="4">
    <source>
        <dbReference type="PROSITE-ProRule" id="PRU00502"/>
    </source>
</evidence>
<dbReference type="PANTHER" id="PTHR24006:SF937">
    <property type="entry name" value="UBIQUITIN CARBOXYL-TERMINAL HYDROLASE"/>
    <property type="match status" value="1"/>
</dbReference>
<dbReference type="GO" id="GO:0006508">
    <property type="term" value="P:proteolysis"/>
    <property type="evidence" value="ECO:0007669"/>
    <property type="project" value="UniProtKB-KW"/>
</dbReference>
<dbReference type="InterPro" id="IPR001394">
    <property type="entry name" value="Peptidase_C19_UCH"/>
</dbReference>
<feature type="region of interest" description="Disordered" evidence="6">
    <location>
        <begin position="1"/>
        <end position="47"/>
    </location>
</feature>
<feature type="compositionally biased region" description="Low complexity" evidence="6">
    <location>
        <begin position="13"/>
        <end position="36"/>
    </location>
</feature>
<dbReference type="GO" id="GO:0005634">
    <property type="term" value="C:nucleus"/>
    <property type="evidence" value="ECO:0007669"/>
    <property type="project" value="TreeGrafter"/>
</dbReference>
<dbReference type="SMART" id="SM00290">
    <property type="entry name" value="ZnF_UBP"/>
    <property type="match status" value="1"/>
</dbReference>
<feature type="domain" description="USP" evidence="7">
    <location>
        <begin position="256"/>
        <end position="606"/>
    </location>
</feature>
<reference evidence="9 10" key="1">
    <citation type="submission" date="2020-12" db="EMBL/GenBank/DDBJ databases">
        <title>Metabolic potential, ecology and presence of endohyphal bacteria is reflected in genomic diversity of Mucoromycotina.</title>
        <authorList>
            <person name="Muszewska A."/>
            <person name="Okrasinska A."/>
            <person name="Steczkiewicz K."/>
            <person name="Drgas O."/>
            <person name="Orlowska M."/>
            <person name="Perlinska-Lenart U."/>
            <person name="Aleksandrzak-Piekarczyk T."/>
            <person name="Szatraj K."/>
            <person name="Zielenkiewicz U."/>
            <person name="Pilsyk S."/>
            <person name="Malc E."/>
            <person name="Mieczkowski P."/>
            <person name="Kruszewska J.S."/>
            <person name="Biernat P."/>
            <person name="Pawlowska J."/>
        </authorList>
    </citation>
    <scope>NUCLEOTIDE SEQUENCE [LARGE SCALE GENOMIC DNA]</scope>
    <source>
        <strain evidence="9 10">CBS 142.35</strain>
    </source>
</reference>
<evidence type="ECO:0000256" key="2">
    <source>
        <dbReference type="ARBA" id="ARBA00022771"/>
    </source>
</evidence>
<evidence type="ECO:0000256" key="6">
    <source>
        <dbReference type="SAM" id="MobiDB-lite"/>
    </source>
</evidence>
<keyword evidence="5" id="KW-0378">Hydrolase</keyword>
<feature type="domain" description="UBP-type" evidence="8">
    <location>
        <begin position="119"/>
        <end position="218"/>
    </location>
</feature>
<dbReference type="PROSITE" id="PS50235">
    <property type="entry name" value="USP_3"/>
    <property type="match status" value="1"/>
</dbReference>
<evidence type="ECO:0000256" key="1">
    <source>
        <dbReference type="ARBA" id="ARBA00022723"/>
    </source>
</evidence>
<dbReference type="InterPro" id="IPR038765">
    <property type="entry name" value="Papain-like_cys_pep_sf"/>
</dbReference>
<keyword evidence="5" id="KW-0645">Protease</keyword>
<evidence type="ECO:0000259" key="7">
    <source>
        <dbReference type="PROSITE" id="PS50235"/>
    </source>
</evidence>
<keyword evidence="1" id="KW-0479">Metal-binding</keyword>
<dbReference type="EMBL" id="JAEPRB010000218">
    <property type="protein sequence ID" value="KAG2218647.1"/>
    <property type="molecule type" value="Genomic_DNA"/>
</dbReference>
<dbReference type="Gene3D" id="3.30.40.10">
    <property type="entry name" value="Zinc/RING finger domain, C3HC4 (zinc finger)"/>
    <property type="match status" value="1"/>
</dbReference>
<keyword evidence="10" id="KW-1185">Reference proteome</keyword>
<evidence type="ECO:0000313" key="10">
    <source>
        <dbReference type="Proteomes" id="UP000646827"/>
    </source>
</evidence>
<dbReference type="PANTHER" id="PTHR24006">
    <property type="entry name" value="UBIQUITIN CARBOXYL-TERMINAL HYDROLASE"/>
    <property type="match status" value="1"/>
</dbReference>
<evidence type="ECO:0000256" key="5">
    <source>
        <dbReference type="RuleBase" id="RU366025"/>
    </source>
</evidence>
<dbReference type="SUPFAM" id="SSF57850">
    <property type="entry name" value="RING/U-box"/>
    <property type="match status" value="1"/>
</dbReference>
<proteinExistence type="inferred from homology"/>
<feature type="compositionally biased region" description="Low complexity" evidence="6">
    <location>
        <begin position="427"/>
        <end position="439"/>
    </location>
</feature>
<comment type="catalytic activity">
    <reaction evidence="5">
        <text>Thiol-dependent hydrolysis of ester, thioester, amide, peptide and isopeptide bonds formed by the C-terminal Gly of ubiquitin (a 76-residue protein attached to proteins as an intracellular targeting signal).</text>
        <dbReference type="EC" id="3.4.19.12"/>
    </reaction>
</comment>
<feature type="compositionally biased region" description="Polar residues" evidence="6">
    <location>
        <begin position="37"/>
        <end position="47"/>
    </location>
</feature>
<dbReference type="GO" id="GO:0004843">
    <property type="term" value="F:cysteine-type deubiquitinase activity"/>
    <property type="evidence" value="ECO:0007669"/>
    <property type="project" value="UniProtKB-UniRule"/>
</dbReference>
<dbReference type="Proteomes" id="UP000646827">
    <property type="component" value="Unassembled WGS sequence"/>
</dbReference>
<dbReference type="GO" id="GO:0005829">
    <property type="term" value="C:cytosol"/>
    <property type="evidence" value="ECO:0007669"/>
    <property type="project" value="TreeGrafter"/>
</dbReference>
<evidence type="ECO:0000259" key="8">
    <source>
        <dbReference type="PROSITE" id="PS50271"/>
    </source>
</evidence>
<dbReference type="InterPro" id="IPR018200">
    <property type="entry name" value="USP_CS"/>
</dbReference>
<gene>
    <name evidence="9" type="ORF">INT45_000820</name>
</gene>
<dbReference type="Pfam" id="PF00443">
    <property type="entry name" value="UCH"/>
    <property type="match status" value="1"/>
</dbReference>
<dbReference type="GO" id="GO:0008270">
    <property type="term" value="F:zinc ion binding"/>
    <property type="evidence" value="ECO:0007669"/>
    <property type="project" value="UniProtKB-KW"/>
</dbReference>
<accession>A0A8H7VH37</accession>
<dbReference type="GO" id="GO:0016579">
    <property type="term" value="P:protein deubiquitination"/>
    <property type="evidence" value="ECO:0007669"/>
    <property type="project" value="InterPro"/>
</dbReference>
<organism evidence="9 10">
    <name type="scientific">Circinella minor</name>
    <dbReference type="NCBI Taxonomy" id="1195481"/>
    <lineage>
        <taxon>Eukaryota</taxon>
        <taxon>Fungi</taxon>
        <taxon>Fungi incertae sedis</taxon>
        <taxon>Mucoromycota</taxon>
        <taxon>Mucoromycotina</taxon>
        <taxon>Mucoromycetes</taxon>
        <taxon>Mucorales</taxon>
        <taxon>Lichtheimiaceae</taxon>
        <taxon>Circinella</taxon>
    </lineage>
</organism>
<comment type="similarity">
    <text evidence="5">Belongs to the peptidase C19 family.</text>
</comment>